<comment type="caution">
    <text evidence="1">The sequence shown here is derived from an EMBL/GenBank/DDBJ whole genome shotgun (WGS) entry which is preliminary data.</text>
</comment>
<dbReference type="Gene3D" id="3.20.20.70">
    <property type="entry name" value="Aldolase class I"/>
    <property type="match status" value="1"/>
</dbReference>
<dbReference type="InterPro" id="IPR013785">
    <property type="entry name" value="Aldolase_TIM"/>
</dbReference>
<evidence type="ECO:0000313" key="1">
    <source>
        <dbReference type="EMBL" id="MBB6671617.1"/>
    </source>
</evidence>
<dbReference type="Proteomes" id="UP000547209">
    <property type="component" value="Unassembled WGS sequence"/>
</dbReference>
<dbReference type="EMBL" id="JACJVP010000023">
    <property type="protein sequence ID" value="MBB6671617.1"/>
    <property type="molecule type" value="Genomic_DNA"/>
</dbReference>
<gene>
    <name evidence="1" type="ORF">H7C19_13080</name>
</gene>
<name>A0A7X0VF29_9BACL</name>
<accession>A0A7X0VF29</accession>
<dbReference type="AlphaFoldDB" id="A0A7X0VF29"/>
<keyword evidence="2" id="KW-1185">Reference proteome</keyword>
<reference evidence="1 2" key="1">
    <citation type="submission" date="2020-08" db="EMBL/GenBank/DDBJ databases">
        <title>Cohnella phylogeny.</title>
        <authorList>
            <person name="Dunlap C."/>
        </authorList>
    </citation>
    <scope>NUCLEOTIDE SEQUENCE [LARGE SCALE GENOMIC DNA]</scope>
    <source>
        <strain evidence="1 2">DSM 28246</strain>
    </source>
</reference>
<organism evidence="1 2">
    <name type="scientific">Cohnella nanjingensis</name>
    <dbReference type="NCBI Taxonomy" id="1387779"/>
    <lineage>
        <taxon>Bacteria</taxon>
        <taxon>Bacillati</taxon>
        <taxon>Bacillota</taxon>
        <taxon>Bacilli</taxon>
        <taxon>Bacillales</taxon>
        <taxon>Paenibacillaceae</taxon>
        <taxon>Cohnella</taxon>
    </lineage>
</organism>
<sequence length="79" mass="8565">MISAVGEGIAAMNMAAERISTTLSDYTSYSKQQNPDIGLVSRLSAHSHHETSKNDPKIFNAIPIGIKLKRLSASRNLIP</sequence>
<proteinExistence type="predicted"/>
<evidence type="ECO:0000313" key="2">
    <source>
        <dbReference type="Proteomes" id="UP000547209"/>
    </source>
</evidence>
<protein>
    <submittedName>
        <fullName evidence="1">Uncharacterized protein</fullName>
    </submittedName>
</protein>